<dbReference type="STRING" id="1121302.SAMN02745163_03641"/>
<dbReference type="EMBL" id="FQZB01000016">
    <property type="protein sequence ID" value="SHK34497.1"/>
    <property type="molecule type" value="Genomic_DNA"/>
</dbReference>
<dbReference type="GO" id="GO:0035312">
    <property type="term" value="F:5'-3' DNA exonuclease activity"/>
    <property type="evidence" value="ECO:0007669"/>
    <property type="project" value="TreeGrafter"/>
</dbReference>
<dbReference type="RefSeq" id="WP_072991335.1">
    <property type="nucleotide sequence ID" value="NZ_FQZB01000016.1"/>
</dbReference>
<dbReference type="PANTHER" id="PTHR42924:SF3">
    <property type="entry name" value="POLYMERASE_HISTIDINOL PHOSPHATASE N-TERMINAL DOMAIN-CONTAINING PROTEIN"/>
    <property type="match status" value="1"/>
</dbReference>
<dbReference type="PANTHER" id="PTHR42924">
    <property type="entry name" value="EXONUCLEASE"/>
    <property type="match status" value="1"/>
</dbReference>
<dbReference type="GO" id="GO:0004534">
    <property type="term" value="F:5'-3' RNA exonuclease activity"/>
    <property type="evidence" value="ECO:0007669"/>
    <property type="project" value="TreeGrafter"/>
</dbReference>
<dbReference type="Pfam" id="PF02811">
    <property type="entry name" value="PHP"/>
    <property type="match status" value="1"/>
</dbReference>
<dbReference type="InterPro" id="IPR003141">
    <property type="entry name" value="Pol/His_phosphatase_N"/>
</dbReference>
<organism evidence="2 3">
    <name type="scientific">Clostridium cavendishii DSM 21758</name>
    <dbReference type="NCBI Taxonomy" id="1121302"/>
    <lineage>
        <taxon>Bacteria</taxon>
        <taxon>Bacillati</taxon>
        <taxon>Bacillota</taxon>
        <taxon>Clostridia</taxon>
        <taxon>Eubacteriales</taxon>
        <taxon>Clostridiaceae</taxon>
        <taxon>Clostridium</taxon>
    </lineage>
</organism>
<dbReference type="OrthoDB" id="9804333at2"/>
<evidence type="ECO:0000259" key="1">
    <source>
        <dbReference type="SMART" id="SM00481"/>
    </source>
</evidence>
<feature type="domain" description="Polymerase/histidinol phosphatase N-terminal" evidence="1">
    <location>
        <begin position="4"/>
        <end position="67"/>
    </location>
</feature>
<dbReference type="Proteomes" id="UP000184310">
    <property type="component" value="Unassembled WGS sequence"/>
</dbReference>
<dbReference type="Gene3D" id="1.10.150.650">
    <property type="match status" value="1"/>
</dbReference>
<dbReference type="Gene3D" id="3.20.20.140">
    <property type="entry name" value="Metal-dependent hydrolases"/>
    <property type="match status" value="1"/>
</dbReference>
<dbReference type="InterPro" id="IPR052018">
    <property type="entry name" value="PHP_domain"/>
</dbReference>
<sequence>MKYSDLHIHSCYSDGVLTPEKIIKVALEKNLKTIAITDHDTLSSQYVTKLNLENLDIISGIEISSKYKENEIHILGYYINIEESNIKRAIDILKTSRENRFKEVICRLNNKGIYLSMDDFSEFKDSTIGRAHIANVLVKKGYSNNYKEAFNLYLLEGKDTFVERYKFSYRETIDIIRKSGGIAILSHPGKIKIGIDIENLIKDLKFYGLQGIEVYHPSHNSKQISYFYNLAKKHKLLITGGSDCHGMKNITDEILLGSYGIDEILMNKIKAYHLKQRR</sequence>
<protein>
    <recommendedName>
        <fullName evidence="1">Polymerase/histidinol phosphatase N-terminal domain-containing protein</fullName>
    </recommendedName>
</protein>
<dbReference type="InterPro" id="IPR004013">
    <property type="entry name" value="PHP_dom"/>
</dbReference>
<accession>A0A1M6RQA3</accession>
<dbReference type="SUPFAM" id="SSF89550">
    <property type="entry name" value="PHP domain-like"/>
    <property type="match status" value="1"/>
</dbReference>
<evidence type="ECO:0000313" key="3">
    <source>
        <dbReference type="Proteomes" id="UP000184310"/>
    </source>
</evidence>
<dbReference type="InterPro" id="IPR016195">
    <property type="entry name" value="Pol/histidinol_Pase-like"/>
</dbReference>
<dbReference type="CDD" id="cd07438">
    <property type="entry name" value="PHP_HisPPase_AMP"/>
    <property type="match status" value="1"/>
</dbReference>
<dbReference type="SMART" id="SM00481">
    <property type="entry name" value="POLIIIAc"/>
    <property type="match status" value="1"/>
</dbReference>
<reference evidence="2 3" key="1">
    <citation type="submission" date="2016-11" db="EMBL/GenBank/DDBJ databases">
        <authorList>
            <person name="Jaros S."/>
            <person name="Januszkiewicz K."/>
            <person name="Wedrychowicz H."/>
        </authorList>
    </citation>
    <scope>NUCLEOTIDE SEQUENCE [LARGE SCALE GENOMIC DNA]</scope>
    <source>
        <strain evidence="2 3">DSM 21758</strain>
    </source>
</reference>
<gene>
    <name evidence="2" type="ORF">SAMN02745163_03641</name>
</gene>
<evidence type="ECO:0000313" key="2">
    <source>
        <dbReference type="EMBL" id="SHK34497.1"/>
    </source>
</evidence>
<name>A0A1M6RQA3_9CLOT</name>
<dbReference type="AlphaFoldDB" id="A0A1M6RQA3"/>
<keyword evidence="3" id="KW-1185">Reference proteome</keyword>
<proteinExistence type="predicted"/>